<comment type="caution">
    <text evidence="2">The sequence shown here is derived from an EMBL/GenBank/DDBJ whole genome shotgun (WGS) entry which is preliminary data.</text>
</comment>
<keyword evidence="1" id="KW-0808">Transferase</keyword>
<feature type="non-terminal residue" evidence="2">
    <location>
        <position position="1"/>
    </location>
</feature>
<dbReference type="Gene3D" id="6.10.140.1400">
    <property type="match status" value="1"/>
</dbReference>
<dbReference type="GO" id="GO:0016740">
    <property type="term" value="F:transferase activity"/>
    <property type="evidence" value="ECO:0007669"/>
    <property type="project" value="UniProtKB-KW"/>
</dbReference>
<dbReference type="Proteomes" id="UP000663831">
    <property type="component" value="Unassembled WGS sequence"/>
</dbReference>
<sequence>LSKKINPLHLNPDLLIDKYIPDLIAKPFVVTKEYAQIIYDQTSSPRLDKVLTNWD</sequence>
<name>A0A8H2XQC9_9AGAM</name>
<dbReference type="PANTHER" id="PTHR10982">
    <property type="entry name" value="MALONYL COA-ACYL CARRIER PROTEIN TRANSACYLASE"/>
    <property type="match status" value="1"/>
</dbReference>
<dbReference type="PANTHER" id="PTHR10982:SF21">
    <property type="entry name" value="FATTY ACID SYNTHASE SUBUNIT BETA"/>
    <property type="match status" value="1"/>
</dbReference>
<dbReference type="InterPro" id="IPR050830">
    <property type="entry name" value="Fungal_FAS"/>
</dbReference>
<proteinExistence type="predicted"/>
<evidence type="ECO:0000313" key="3">
    <source>
        <dbReference type="Proteomes" id="UP000663831"/>
    </source>
</evidence>
<reference evidence="2" key="1">
    <citation type="submission" date="2021-01" db="EMBL/GenBank/DDBJ databases">
        <authorList>
            <person name="Kaushik A."/>
        </authorList>
    </citation>
    <scope>NUCLEOTIDE SEQUENCE</scope>
    <source>
        <strain evidence="2">AG3-1AP</strain>
    </source>
</reference>
<dbReference type="AlphaFoldDB" id="A0A8H2XQC9"/>
<evidence type="ECO:0000313" key="2">
    <source>
        <dbReference type="EMBL" id="CAE6428040.1"/>
    </source>
</evidence>
<dbReference type="EMBL" id="CAJMWV010001123">
    <property type="protein sequence ID" value="CAE6428040.1"/>
    <property type="molecule type" value="Genomic_DNA"/>
</dbReference>
<evidence type="ECO:0000256" key="1">
    <source>
        <dbReference type="ARBA" id="ARBA00022679"/>
    </source>
</evidence>
<accession>A0A8H2XQC9</accession>
<protein>
    <submittedName>
        <fullName evidence="2">Uncharacterized protein</fullName>
    </submittedName>
</protein>
<organism evidence="2 3">
    <name type="scientific">Rhizoctonia solani</name>
    <dbReference type="NCBI Taxonomy" id="456999"/>
    <lineage>
        <taxon>Eukaryota</taxon>
        <taxon>Fungi</taxon>
        <taxon>Dikarya</taxon>
        <taxon>Basidiomycota</taxon>
        <taxon>Agaricomycotina</taxon>
        <taxon>Agaricomycetes</taxon>
        <taxon>Cantharellales</taxon>
        <taxon>Ceratobasidiaceae</taxon>
        <taxon>Rhizoctonia</taxon>
    </lineage>
</organism>
<gene>
    <name evidence="2" type="ORF">RDB_LOCUS40398</name>
</gene>